<dbReference type="PANTHER" id="PTHR47249:SF1">
    <property type="entry name" value="VACUOLAR PROTEIN 8"/>
    <property type="match status" value="1"/>
</dbReference>
<organism evidence="10 11">
    <name type="scientific">Achlya hypogyna</name>
    <name type="common">Oomycete</name>
    <name type="synonym">Protoachlya hypogyna</name>
    <dbReference type="NCBI Taxonomy" id="1202772"/>
    <lineage>
        <taxon>Eukaryota</taxon>
        <taxon>Sar</taxon>
        <taxon>Stramenopiles</taxon>
        <taxon>Oomycota</taxon>
        <taxon>Saprolegniomycetes</taxon>
        <taxon>Saprolegniales</taxon>
        <taxon>Achlyaceae</taxon>
        <taxon>Achlya</taxon>
    </lineage>
</organism>
<dbReference type="PANTHER" id="PTHR47249">
    <property type="entry name" value="VACUOLAR PROTEIN 8"/>
    <property type="match status" value="1"/>
</dbReference>
<accession>A0A1V9YQ33</accession>
<comment type="caution">
    <text evidence="10">The sequence shown here is derived from an EMBL/GenBank/DDBJ whole genome shotgun (WGS) entry which is preliminary data.</text>
</comment>
<keyword evidence="6" id="KW-0449">Lipoprotein</keyword>
<dbReference type="InterPro" id="IPR011989">
    <property type="entry name" value="ARM-like"/>
</dbReference>
<dbReference type="PROSITE" id="PS50176">
    <property type="entry name" value="ARM_REPEAT"/>
    <property type="match status" value="1"/>
</dbReference>
<feature type="repeat" description="ARM" evidence="8">
    <location>
        <begin position="1561"/>
        <end position="1589"/>
    </location>
</feature>
<evidence type="ECO:0000313" key="10">
    <source>
        <dbReference type="EMBL" id="OQR87829.1"/>
    </source>
</evidence>
<dbReference type="Proteomes" id="UP000243579">
    <property type="component" value="Unassembled WGS sequence"/>
</dbReference>
<evidence type="ECO:0000313" key="11">
    <source>
        <dbReference type="Proteomes" id="UP000243579"/>
    </source>
</evidence>
<keyword evidence="5" id="KW-0472">Membrane</keyword>
<dbReference type="InterPro" id="IPR016024">
    <property type="entry name" value="ARM-type_fold"/>
</dbReference>
<dbReference type="GO" id="GO:0043495">
    <property type="term" value="F:protein-membrane adaptor activity"/>
    <property type="evidence" value="ECO:0007669"/>
    <property type="project" value="InterPro"/>
</dbReference>
<comment type="similarity">
    <text evidence="2">Belongs to the beta-catenin family.</text>
</comment>
<evidence type="ECO:0000256" key="6">
    <source>
        <dbReference type="ARBA" id="ARBA00023288"/>
    </source>
</evidence>
<keyword evidence="3" id="KW-0926">Vacuole</keyword>
<feature type="compositionally biased region" description="Polar residues" evidence="9">
    <location>
        <begin position="16"/>
        <end position="25"/>
    </location>
</feature>
<dbReference type="SMART" id="SM00185">
    <property type="entry name" value="ARM"/>
    <property type="match status" value="20"/>
</dbReference>
<evidence type="ECO:0000256" key="5">
    <source>
        <dbReference type="ARBA" id="ARBA00023136"/>
    </source>
</evidence>
<comment type="subcellular location">
    <subcellularLocation>
        <location evidence="1">Vacuole membrane</location>
        <topology evidence="1">Lipid-anchor</topology>
    </subcellularLocation>
</comment>
<evidence type="ECO:0000256" key="3">
    <source>
        <dbReference type="ARBA" id="ARBA00022554"/>
    </source>
</evidence>
<dbReference type="OrthoDB" id="7537227at2759"/>
<dbReference type="GO" id="GO:0005774">
    <property type="term" value="C:vacuolar membrane"/>
    <property type="evidence" value="ECO:0007669"/>
    <property type="project" value="UniProtKB-SubCell"/>
</dbReference>
<feature type="region of interest" description="Disordered" evidence="9">
    <location>
        <begin position="1446"/>
        <end position="1475"/>
    </location>
</feature>
<gene>
    <name evidence="10" type="ORF">ACHHYP_07981</name>
</gene>
<evidence type="ECO:0000256" key="1">
    <source>
        <dbReference type="ARBA" id="ARBA00004592"/>
    </source>
</evidence>
<evidence type="ECO:0000256" key="2">
    <source>
        <dbReference type="ARBA" id="ARBA00005462"/>
    </source>
</evidence>
<dbReference type="Gene3D" id="1.25.10.10">
    <property type="entry name" value="Leucine-rich Repeat Variant"/>
    <property type="match status" value="10"/>
</dbReference>
<dbReference type="SUPFAM" id="SSF48371">
    <property type="entry name" value="ARM repeat"/>
    <property type="match status" value="7"/>
</dbReference>
<evidence type="ECO:0000256" key="8">
    <source>
        <dbReference type="PROSITE-ProRule" id="PRU00259"/>
    </source>
</evidence>
<evidence type="ECO:0000256" key="7">
    <source>
        <dbReference type="ARBA" id="ARBA00026209"/>
    </source>
</evidence>
<dbReference type="InterPro" id="IPR000225">
    <property type="entry name" value="Armadillo"/>
</dbReference>
<reference evidence="10 11" key="1">
    <citation type="journal article" date="2014" name="Genome Biol. Evol.">
        <title>The secreted proteins of Achlya hypogyna and Thraustotheca clavata identify the ancestral oomycete secretome and reveal gene acquisitions by horizontal gene transfer.</title>
        <authorList>
            <person name="Misner I."/>
            <person name="Blouin N."/>
            <person name="Leonard G."/>
            <person name="Richards T.A."/>
            <person name="Lane C.E."/>
        </authorList>
    </citation>
    <scope>NUCLEOTIDE SEQUENCE [LARGE SCALE GENOMIC DNA]</scope>
    <source>
        <strain evidence="10 11">ATCC 48635</strain>
    </source>
</reference>
<dbReference type="EMBL" id="JNBR01001422">
    <property type="protein sequence ID" value="OQR87829.1"/>
    <property type="molecule type" value="Genomic_DNA"/>
</dbReference>
<name>A0A1V9YQ33_ACHHY</name>
<evidence type="ECO:0000256" key="4">
    <source>
        <dbReference type="ARBA" id="ARBA00022737"/>
    </source>
</evidence>
<evidence type="ECO:0000256" key="9">
    <source>
        <dbReference type="SAM" id="MobiDB-lite"/>
    </source>
</evidence>
<dbReference type="GO" id="GO:0071562">
    <property type="term" value="P:nucleus-vacuole junction assembly"/>
    <property type="evidence" value="ECO:0007669"/>
    <property type="project" value="InterPro"/>
</dbReference>
<sequence length="4322" mass="467507">MGQIASAQPEAADAGPTSTWDDVDDMQTQPIDIPHFLQRAEAEAGYWKDLTTAQIQPIQFLGKRLTVKHSRKFESDTKPVQLPALSPIMTPVAAFLAMPQLMNEHWIYPLCALITNADSRTAEMAMAALSSIIDSPQRQSMAVEANAVISLVTHFPAPGDPWGSATASLQRVAFDALTALCRDNRNVSLDVVRLCIVDRIVDVCAVTATTSILQERKASALQTLLELLKLDELKHELAGSPTVATLVQLITHPHPAIAFHALGSLSELFLCQAARDAAIAAGVLPLLLTCLVSATLPNSNKTLILQATYALSILATHVAEAFPLDASVTAICHVMEILRGALKRSRLASLVCMFVTGLSWRRPACHRFQVALRERPSPNLFAILASLLIGGSNDVLCAASIAVAALSRDAPESALAFVHLDVHVTLTKLLSSKDHRVATSAAMALHRFLQPYQLERVVADRIRPTPWQVEMTSTMYGMGAMPTLLETILSASPLRLVPTERPASAYEIQATLAFFGFAKDTSVWISASTVQKMLQFTHVAANELLLELLLFFQLCTAPATVPPREFADLFVANAGIDILQPLLATTSPVAYVLAVLTTWRHLAFVYYNAVWPVPPDRIVDMLLAILELCAHVQDIRVLAAAMFLLDVLTEAKCSIVELTLRTLLSGDAHRISNMLFLHKEDIQCKAGLVLGRLVRFGKGAYLPLPSALAQLIVLLESPSHDVAYAASHSWGNLLILPGPLAYFGAEATTAVASLLHLFSTQKQAKYLRDASRTLFRASKSMDVQAELLHSGMALLEALCRHPLDVVGHHAILTLTEMGKTPIYRPSVLSPPIVLLLDSLVAPATTTPRDLQNQLDALYFIAHVCVDAASQHTLLRAKVVDHTMALVLMTGPMGPIKLAALTALATLCSADEPTREHILSEPIVAAVLGLLDILVGDETELLVQCLLALLHMLDAPRAQGLIGKSPLLGNVVQTLQVPADRVRSLTCQVLAKLAHRCDSMKADMARMDAINILLNLVCIEPRASRVQRDALHALAELVETASPASKTNKHELFDLPQSMQLTKMLAPPNAADDADVETTGLVLAVLANATYQSPRNQRLLQAVEMDIVQLMHVFFTARPATAYHERVAIEALRVLANLAAHQENRRSMGHDALLFRALLLALQSDVAALHRFSALTMAHLATGNDEHRIAMGSFGGLLPALAERLNSKDPLVLENVCFAITKLGAHGGNQFIFGANLVFERLLPLAVHNAVVVQKMAVNAIAVLIESNDKNKAALVDCNAIPILCGLVNQHDSIHTRVLECAMQSLAGLVATQVIEVSKFLDPHVVIALLSSVNAKLQRTSLTMLASLTKESFNKVRFGEQSCMEAVVCCLNSHLSTGERCENEAMPSLLDSEADLVLVELAATALANLSFEPLNTTAIIQANTSFSCVQRLGELIDAALVLSYETSPQKPHKTKGPSPKKPSNIGTSNNNHDDDGDSKVAIPLLITRPMQCAHILEQCALIVNNCAHAILAAGYVTEDLVGTVCMMLAHASDLVKKCACFTLTVWCSKVEMHQAWVMNQPGVLTTLIGLLNSSTPSILEAALWVLTKLSGYRDNHIQMANCDIVRILEGLIFRFHTLIGSGVLDRAIRLLGNLALNDAIRSLVKCEGLVAGPLHSILDHQLQPLTPASAQPILHCKNIARLMGILLSEDALKLFFPKKTLSLLKRIYIAETSPVKVRRNIVLVFFLLSAIEEHRFAVASAEKDSPVPRLVQALAQDEHELLVRANILAMFSLWSQHEGLCHLLFLCDIAETLLKYMVVTEYDADHYAAVIVHHLSSLKEQVRKRLAMEGTTELVLSLLKQCVEAPVASDPFAYSCAGILANLTVHDDAKVIVVNVGGLPTLLAFFALKIDDVVRGSDRSILDILAKVLANLSFDDACKKGLLALSTVALVLQVLQRRLVSFVGIENYVLCLGNLSTVAEAIGQLEDASAIPTLFALLEEHATASPWVAKCVIWAVSNMVMHSTKAKYQILDYPGGLSLVLSLLVTETSKQTDTIIECTMTCLSCIAAEKPIAEGLAACSTIAYVLRFLEPDVRQSLQRKAVKTINSLATFGFADYITNLSHSHTRLLSIASEGHQSIAPTAMAALRRISHLRNESPEVLCSNVNGIDALLQLLHSGATSTVLDALHLLHHIAVVTAPILCNAQYFAARNTCTQATALLDAAPSTEMADGVVRLATFLIANSLFDMTMATDDEDWPRVLSRLARWWSALEPDVLATHELTPMLLTALDSFMRDASYIHATYDASVLSPASLGAVSDCLLRLVKTAGEPADRTLHGTRALVHLACASEHYQSVLAAQGLPSQLRSLLLAVPPTCGVPILLVLMQGIKLYAHNTATKATYMDADCAKALLALVVHVDHIVAARALEIVHMLLTAAAAQNAFRSAHAVAQLTAKLRCEGDATNRVRLLQSLVHLWDAAESTVAAFTAGDAVLLVVELTPCLREHTTDTLVLLQCLSTAVAFHSPLFTCASTLLQRLQTRTKATSVNTVLVLRILCNMCWAPVSFMLPWVDAGMLAALLPLSQWVLTPFQSEHRAATVPEATWEAEVELVLRLLARVTYDGTLRHQFRDGADIPDLLALLKPPAQPDTPWAALGMLENAAETVANLALEKDLQIMLIVEDGVTFMAQLLLLLPPAHTTLARNLVRAMHNLSYDLEVQAILAAQNTFPYFVSLVAALGSATAWPPPRSALDGNASHCVEAMAACIVHDISATVQWVDGLVAHGAQKGLVSVLTHRQLPSWGDAAIDLESLVLDTLANLSHTAHLDTLVADGVGDHLAQVVLRQLPVPGEDPRRQRQFGRALHGLSMLSARSPEACKQLAATLKCQHELAAWLVTAEAAPLDDQVAAIALLASQCTVEAARHAVAGRALPLLLGRVAAVAMAGATPDAGQVAALSLLAHLLGPDIDSVDQHTWDYTFVEALGASVVLHTALSSQLNADSLSDGLQLLHGCLRHTRLTTHRLPTSLWLLVVAAWHASSTPTTTFRHALGILEIGVDAPNTRRQLAETQVLEAIVMDAGGPSLALPPVLELLRKLLGDAMEIYVERDPIIVGVIAGTLTMTASSLLGDMALAFLGHLALSGGVLQATVVHTVQAEMRLVQCLSRHVEHVHATTCSRASVNVARHISYEDMLRVYLFALSFRRHLPNLDKPLTPGSQWMTDRSIASCFIMDILTWFSTDVHSVTRRFAIMYPDLLLATASLVELAYPRDVPSAPLPGVCFFDHIQEDILQEMLVILTAATPGTAIPQACITALIDINAWWGTDTLVVALLQAMPAKPELLANLAALLTLAPTPTLRFMMLMVTTDALVEDLKALGVKAALEVLSVESEADKSMVSALLNLLGYSVDLSLAFVANLERFSEFIDDPLERSQLMAAMKTTLAMNVVTDPDVLALVLPRLVYELTRDAAFLDDVVLCLAHFVPFECFADHCVEPATVLRVYIERFHACSNASQTALMDVLVHLHEANVPAEAFGYFVGAAPFQPLDQLLVLAASLLGANVAAAARMLHLVWLHAMHDKPFVALLAQRAELLTPFVALLLGPPPVPRPGAKKGPLHAGWTPAQIAQFDLVQLIQLIAGLKWSPIMLEGAASLFNGLVEVLGTFAVVASPKLQALQTAYLGDLAKIVLRFAIFLTADTFVLDDGLKALVGYLDVAPTARLLQLNLYQLVASLSKLPAAVLAMHRLQCLEALVHRFPKVPMDVQLYVLATMANAARTGLESEVVSRLSLEADALAALLKGLATYTREPQAHAAYLLSTLLLHYPDLGGSVACVTTLIESLEAVDMVVVQHVLVSLSAILHVEPTQETLLRHATVPVLAQILQKGDYVSTEHVLRILAILCAKHPAVCRRVVAANLLGILIATVRNASEVESRLHDVYHAAWVLSCISKDKDLAGRIEDADDAFIGFLLDAIENFTLKTLNKLLRVLGNVWNHTPPRRVDIVAPFVTRLLAILPRCDDPTLLKNGVRVLCVLFLHPVLEETPELIEALAQCFFGHLHTANAKLVVFSLHALTAGVVAESLPEHLIRAHFDVQENVLQVLHLVVPDAFDSAQNRLGGVLQFLNAIATDDATHAMLAPLVVPPLLHVLEATPAVRYNAPTIKETLALLSTLTRTASPVLSLTPLLVAALKQLLELLHQDDAPTTMYYADALHVLVNWAVVAELRQSLVLHGGLGLLLESFVHGDDTHLPLVLLGIASLSGDALAKQTIDFTPIVPKLMRLMVSSHATVQATCVWIISNISNLDAVRRLINAQNGASVLQSLLNEVTNPALLASRPVSSSKRIRDHAPQALKDLGFMPLNPH</sequence>
<dbReference type="InterPro" id="IPR045156">
    <property type="entry name" value="Vac8"/>
</dbReference>
<keyword evidence="4" id="KW-0677">Repeat</keyword>
<feature type="region of interest" description="Disordered" evidence="9">
    <location>
        <begin position="1"/>
        <end position="25"/>
    </location>
</feature>
<proteinExistence type="inferred from homology"/>
<protein>
    <recommendedName>
        <fullName evidence="7">Vacuolar protein 8</fullName>
    </recommendedName>
</protein>
<keyword evidence="11" id="KW-1185">Reference proteome</keyword>